<sequence>MTMNTRLASFLLLLTVSTAVVADKHDCVYTIYVKTALLINAGTDSIISVTLYNAKGKYVEISNLESWGGLRGPDHDYFKRGNLDIFSGKGPCLHSPVCALNLTSDASGTNPDWYCEYVEVTTTDVHEICSKQMFTIDEWLSRKEEPKELTVIRNNCASKANDLKGCDEVKVKSAIM</sequence>
<evidence type="ECO:0000256" key="1">
    <source>
        <dbReference type="PROSITE-ProRule" id="PRU00152"/>
    </source>
</evidence>
<feature type="chain" id="PRO_5012316245" description="PLAT domain-containing protein" evidence="2">
    <location>
        <begin position="23"/>
        <end position="176"/>
    </location>
</feature>
<dbReference type="Pfam" id="PF01477">
    <property type="entry name" value="PLAT"/>
    <property type="match status" value="1"/>
</dbReference>
<keyword evidence="2" id="KW-0732">Signal</keyword>
<evidence type="ECO:0000259" key="3">
    <source>
        <dbReference type="PROSITE" id="PS50095"/>
    </source>
</evidence>
<dbReference type="PANTHER" id="PTHR31718:SF0">
    <property type="entry name" value="PLAT DOMAIN-CONTAINING PROTEIN 2"/>
    <property type="match status" value="1"/>
</dbReference>
<feature type="signal peptide" evidence="2">
    <location>
        <begin position="1"/>
        <end position="22"/>
    </location>
</feature>
<comment type="caution">
    <text evidence="4">The sequence shown here is derived from an EMBL/GenBank/DDBJ whole genome shotgun (WGS) entry which is preliminary data.</text>
</comment>
<dbReference type="InterPro" id="IPR001024">
    <property type="entry name" value="PLAT/LH2_dom"/>
</dbReference>
<dbReference type="PROSITE" id="PS50095">
    <property type="entry name" value="PLAT"/>
    <property type="match status" value="1"/>
</dbReference>
<dbReference type="PANTHER" id="PTHR31718">
    <property type="entry name" value="PLAT DOMAIN-CONTAINING PROTEIN"/>
    <property type="match status" value="1"/>
</dbReference>
<accession>A0A2C9UXH2</accession>
<dbReference type="OrthoDB" id="5322100at2759"/>
<dbReference type="EMBL" id="CM004398">
    <property type="protein sequence ID" value="OAY35859.1"/>
    <property type="molecule type" value="Genomic_DNA"/>
</dbReference>
<dbReference type="Gene3D" id="2.60.60.20">
    <property type="entry name" value="PLAT/LH2 domain"/>
    <property type="match status" value="1"/>
</dbReference>
<reference evidence="5" key="1">
    <citation type="journal article" date="2016" name="Nat. Biotechnol.">
        <title>Sequencing wild and cultivated cassava and related species reveals extensive interspecific hybridization and genetic diversity.</title>
        <authorList>
            <person name="Bredeson J.V."/>
            <person name="Lyons J.B."/>
            <person name="Prochnik S.E."/>
            <person name="Wu G.A."/>
            <person name="Ha C.M."/>
            <person name="Edsinger-Gonzales E."/>
            <person name="Grimwood J."/>
            <person name="Schmutz J."/>
            <person name="Rabbi I.Y."/>
            <person name="Egesi C."/>
            <person name="Nauluvula P."/>
            <person name="Lebot V."/>
            <person name="Ndunguru J."/>
            <person name="Mkamilo G."/>
            <person name="Bart R.S."/>
            <person name="Setter T.L."/>
            <person name="Gleadow R.M."/>
            <person name="Kulakow P."/>
            <person name="Ferguson M.E."/>
            <person name="Rounsley S."/>
            <person name="Rokhsar D.S."/>
        </authorList>
    </citation>
    <scope>NUCLEOTIDE SEQUENCE [LARGE SCALE GENOMIC DNA]</scope>
    <source>
        <strain evidence="5">cv. AM560-2</strain>
    </source>
</reference>
<dbReference type="Proteomes" id="UP000091857">
    <property type="component" value="Chromosome 12"/>
</dbReference>
<organism evidence="4 5">
    <name type="scientific">Manihot esculenta</name>
    <name type="common">Cassava</name>
    <name type="synonym">Jatropha manihot</name>
    <dbReference type="NCBI Taxonomy" id="3983"/>
    <lineage>
        <taxon>Eukaryota</taxon>
        <taxon>Viridiplantae</taxon>
        <taxon>Streptophyta</taxon>
        <taxon>Embryophyta</taxon>
        <taxon>Tracheophyta</taxon>
        <taxon>Spermatophyta</taxon>
        <taxon>Magnoliopsida</taxon>
        <taxon>eudicotyledons</taxon>
        <taxon>Gunneridae</taxon>
        <taxon>Pentapetalae</taxon>
        <taxon>rosids</taxon>
        <taxon>fabids</taxon>
        <taxon>Malpighiales</taxon>
        <taxon>Euphorbiaceae</taxon>
        <taxon>Crotonoideae</taxon>
        <taxon>Manihoteae</taxon>
        <taxon>Manihot</taxon>
    </lineage>
</organism>
<evidence type="ECO:0000313" key="4">
    <source>
        <dbReference type="EMBL" id="OAY35859.1"/>
    </source>
</evidence>
<comment type="caution">
    <text evidence="1">Lacks conserved residue(s) required for the propagation of feature annotation.</text>
</comment>
<evidence type="ECO:0000256" key="2">
    <source>
        <dbReference type="SAM" id="SignalP"/>
    </source>
</evidence>
<feature type="domain" description="PLAT" evidence="3">
    <location>
        <begin position="27"/>
        <end position="154"/>
    </location>
</feature>
<dbReference type="InterPro" id="IPR036392">
    <property type="entry name" value="PLAT/LH2_dom_sf"/>
</dbReference>
<dbReference type="SUPFAM" id="SSF49723">
    <property type="entry name" value="Lipase/lipooxygenase domain (PLAT/LH2 domain)"/>
    <property type="match status" value="1"/>
</dbReference>
<proteinExistence type="predicted"/>
<name>A0A2C9UXH2_MANES</name>
<dbReference type="Gramene" id="Manes.12G136500.1.v8.1">
    <property type="protein sequence ID" value="Manes.12G136500.1.v8.1.CDS"/>
    <property type="gene ID" value="Manes.12G136500.v8.1"/>
</dbReference>
<protein>
    <recommendedName>
        <fullName evidence="3">PLAT domain-containing protein</fullName>
    </recommendedName>
</protein>
<gene>
    <name evidence="4" type="ORF">MANES_12G136500v8</name>
</gene>
<evidence type="ECO:0000313" key="5">
    <source>
        <dbReference type="Proteomes" id="UP000091857"/>
    </source>
</evidence>
<keyword evidence="5" id="KW-1185">Reference proteome</keyword>
<dbReference type="STRING" id="3983.A0A2C9UXH2"/>
<dbReference type="AlphaFoldDB" id="A0A2C9UXH2"/>